<sequence length="348" mass="38643">MKKKDNLIITLIGKVNAGKTSIFYKLLNIDECRAEISPVAGWTKEIKLHPICADTFLADTPGLEDIETEVSKKTFDFKGDTDIFAHVINAAEGITATVKSCSEELFKTGRPVVTVINKIDALSEDGQFEQMKADIFEKMPHIKHNGRVYFICVKTGEGVASLRDGILEILKGGEKMLKLARFLRENRPEIEEALYKESLSFVKYATARALAISAFPVPFSETVPLMMNQYYMIVKIAGVYGEDMTFKNIRAVMGSLGAAVVGTSLASTFFWGVKSAVAASVTYALGRVMTAWIASGKTIPLDRLKKLFDEYKSGFKKENVDIDTKNDIKYIEYAGDAESYSREKSIEI</sequence>
<dbReference type="GO" id="GO:0030488">
    <property type="term" value="P:tRNA methylation"/>
    <property type="evidence" value="ECO:0007669"/>
    <property type="project" value="TreeGrafter"/>
</dbReference>
<name>A0A1F7WKK3_9BACT</name>
<dbReference type="Proteomes" id="UP000178735">
    <property type="component" value="Unassembled WGS sequence"/>
</dbReference>
<dbReference type="InterPro" id="IPR027417">
    <property type="entry name" value="P-loop_NTPase"/>
</dbReference>
<proteinExistence type="predicted"/>
<gene>
    <name evidence="2" type="ORF">A2008_06515</name>
</gene>
<evidence type="ECO:0000313" key="3">
    <source>
        <dbReference type="Proteomes" id="UP000178735"/>
    </source>
</evidence>
<dbReference type="SUPFAM" id="SSF52540">
    <property type="entry name" value="P-loop containing nucleoside triphosphate hydrolases"/>
    <property type="match status" value="1"/>
</dbReference>
<evidence type="ECO:0000259" key="1">
    <source>
        <dbReference type="Pfam" id="PF01926"/>
    </source>
</evidence>
<feature type="domain" description="G" evidence="1">
    <location>
        <begin position="9"/>
        <end position="118"/>
    </location>
</feature>
<comment type="caution">
    <text evidence="2">The sequence shown here is derived from an EMBL/GenBank/DDBJ whole genome shotgun (WGS) entry which is preliminary data.</text>
</comment>
<dbReference type="GO" id="GO:0005525">
    <property type="term" value="F:GTP binding"/>
    <property type="evidence" value="ECO:0007669"/>
    <property type="project" value="InterPro"/>
</dbReference>
<reference evidence="2 3" key="1">
    <citation type="journal article" date="2016" name="Nat. Commun.">
        <title>Thousands of microbial genomes shed light on interconnected biogeochemical processes in an aquifer system.</title>
        <authorList>
            <person name="Anantharaman K."/>
            <person name="Brown C.T."/>
            <person name="Hug L.A."/>
            <person name="Sharon I."/>
            <person name="Castelle C.J."/>
            <person name="Probst A.J."/>
            <person name="Thomas B.C."/>
            <person name="Singh A."/>
            <person name="Wilkins M.J."/>
            <person name="Karaoz U."/>
            <person name="Brodie E.L."/>
            <person name="Williams K.H."/>
            <person name="Hubbard S.S."/>
            <person name="Banfield J.F."/>
        </authorList>
    </citation>
    <scope>NUCLEOTIDE SEQUENCE [LARGE SCALE GENOMIC DNA]</scope>
</reference>
<dbReference type="GO" id="GO:0005737">
    <property type="term" value="C:cytoplasm"/>
    <property type="evidence" value="ECO:0007669"/>
    <property type="project" value="TreeGrafter"/>
</dbReference>
<accession>A0A1F7WKK3</accession>
<organism evidence="2 3">
    <name type="scientific">Candidatus Wallbacteria bacterium GWC2_49_35</name>
    <dbReference type="NCBI Taxonomy" id="1817813"/>
    <lineage>
        <taxon>Bacteria</taxon>
        <taxon>Candidatus Walliibacteriota</taxon>
    </lineage>
</organism>
<dbReference type="PANTHER" id="PTHR42714">
    <property type="entry name" value="TRNA MODIFICATION GTPASE GTPBP3"/>
    <property type="match status" value="1"/>
</dbReference>
<dbReference type="InterPro" id="IPR006073">
    <property type="entry name" value="GTP-bd"/>
</dbReference>
<dbReference type="AlphaFoldDB" id="A0A1F7WKK3"/>
<dbReference type="EMBL" id="MGFH01000173">
    <property type="protein sequence ID" value="OGM03340.1"/>
    <property type="molecule type" value="Genomic_DNA"/>
</dbReference>
<protein>
    <recommendedName>
        <fullName evidence="1">G domain-containing protein</fullName>
    </recommendedName>
</protein>
<evidence type="ECO:0000313" key="2">
    <source>
        <dbReference type="EMBL" id="OGM03340.1"/>
    </source>
</evidence>
<dbReference type="Pfam" id="PF01926">
    <property type="entry name" value="MMR_HSR1"/>
    <property type="match status" value="1"/>
</dbReference>
<dbReference type="GO" id="GO:0002098">
    <property type="term" value="P:tRNA wobble uridine modification"/>
    <property type="evidence" value="ECO:0007669"/>
    <property type="project" value="TreeGrafter"/>
</dbReference>
<dbReference type="Gene3D" id="3.40.50.300">
    <property type="entry name" value="P-loop containing nucleotide triphosphate hydrolases"/>
    <property type="match status" value="1"/>
</dbReference>
<dbReference type="PANTHER" id="PTHR42714:SF6">
    <property type="entry name" value="TRANSLATION INITIATION FACTOR IF-2"/>
    <property type="match status" value="1"/>
</dbReference>
<dbReference type="STRING" id="1817813.A2008_06515"/>